<dbReference type="EMBL" id="AUYC01000095">
    <property type="protein sequence ID" value="KZN57486.1"/>
    <property type="molecule type" value="Genomic_DNA"/>
</dbReference>
<sequence>MNDAVRRGKPSKIDALPENIKKRLDELLRDGGNSQADILLEVNKLILDAGLTEEATISRSGLSRHAQKTEAIGQRLRELRATTSALTAELGDKPTGDTTKMILEMGRSQLFAAMQRQMLNPDEEDEIDIGMIKDAMLAAQRLESTAMRAHQRETDIRRAYAEEAANAVGDELRGEDGMSEALEDKIRGILLGKA</sequence>
<dbReference type="Proteomes" id="UP000076486">
    <property type="component" value="Unassembled WGS sequence"/>
</dbReference>
<protein>
    <recommendedName>
        <fullName evidence="3">DUF3486 family protein</fullName>
    </recommendedName>
</protein>
<reference evidence="1 2" key="1">
    <citation type="submission" date="2013-07" db="EMBL/GenBank/DDBJ databases">
        <title>Comparative Genomic and Metabolomic Analysis of Twelve Strains of Pseudoalteromonas luteoviolacea.</title>
        <authorList>
            <person name="Vynne N.G."/>
            <person name="Mansson M."/>
            <person name="Gram L."/>
        </authorList>
    </citation>
    <scope>NUCLEOTIDE SEQUENCE [LARGE SCALE GENOMIC DNA]</scope>
    <source>
        <strain evidence="1 2">CPMOR-1</strain>
    </source>
</reference>
<evidence type="ECO:0000313" key="1">
    <source>
        <dbReference type="EMBL" id="KZN57486.1"/>
    </source>
</evidence>
<dbReference type="PATRIC" id="fig|1365248.3.peg.5421"/>
<comment type="caution">
    <text evidence="1">The sequence shown here is derived from an EMBL/GenBank/DDBJ whole genome shotgun (WGS) entry which is preliminary data.</text>
</comment>
<gene>
    <name evidence="1" type="ORF">N473_06970</name>
</gene>
<dbReference type="RefSeq" id="WP_063370391.1">
    <property type="nucleotide sequence ID" value="NZ_AUYC01000095.1"/>
</dbReference>
<dbReference type="InterPro" id="IPR021874">
    <property type="entry name" value="Phage_Mu_Gp27"/>
</dbReference>
<evidence type="ECO:0008006" key="3">
    <source>
        <dbReference type="Google" id="ProtNLM"/>
    </source>
</evidence>
<dbReference type="Pfam" id="PF11985">
    <property type="entry name" value="Phage_Mu_Gp27"/>
    <property type="match status" value="1"/>
</dbReference>
<evidence type="ECO:0000313" key="2">
    <source>
        <dbReference type="Proteomes" id="UP000076486"/>
    </source>
</evidence>
<organism evidence="1 2">
    <name type="scientific">Pseudoalteromonas luteoviolacea CPMOR-1</name>
    <dbReference type="NCBI Taxonomy" id="1365248"/>
    <lineage>
        <taxon>Bacteria</taxon>
        <taxon>Pseudomonadati</taxon>
        <taxon>Pseudomonadota</taxon>
        <taxon>Gammaproteobacteria</taxon>
        <taxon>Alteromonadales</taxon>
        <taxon>Pseudoalteromonadaceae</taxon>
        <taxon>Pseudoalteromonas</taxon>
    </lineage>
</organism>
<dbReference type="AlphaFoldDB" id="A0A161YC93"/>
<proteinExistence type="predicted"/>
<name>A0A161YC93_9GAMM</name>
<accession>A0A161YC93</accession>